<comment type="caution">
    <text evidence="19">The sequence shown here is derived from an EMBL/GenBank/DDBJ whole genome shotgun (WGS) entry which is preliminary data.</text>
</comment>
<keyword evidence="14 17" id="KW-0408">Iron</keyword>
<evidence type="ECO:0000256" key="17">
    <source>
        <dbReference type="PIRNR" id="PIRNR000007"/>
    </source>
</evidence>
<keyword evidence="7 17" id="KW-0679">Respiratory chain</keyword>
<dbReference type="InterPro" id="IPR036909">
    <property type="entry name" value="Cyt_c-like_dom_sf"/>
</dbReference>
<keyword evidence="15 17" id="KW-0472">Membrane</keyword>
<dbReference type="PANTHER" id="PTHR33751:SF13">
    <property type="entry name" value="CYTOCHROME BC1 COMPLEX CYTOCHROME C SUBUNIT"/>
    <property type="match status" value="1"/>
</dbReference>
<evidence type="ECO:0000256" key="8">
    <source>
        <dbReference type="ARBA" id="ARBA00022692"/>
    </source>
</evidence>
<organism evidence="19 20">
    <name type="scientific">Nocardioides phosphati</name>
    <dbReference type="NCBI Taxonomy" id="1867775"/>
    <lineage>
        <taxon>Bacteria</taxon>
        <taxon>Bacillati</taxon>
        <taxon>Actinomycetota</taxon>
        <taxon>Actinomycetes</taxon>
        <taxon>Propionibacteriales</taxon>
        <taxon>Nocardioidaceae</taxon>
        <taxon>Nocardioides</taxon>
    </lineage>
</organism>
<dbReference type="PROSITE" id="PS51007">
    <property type="entry name" value="CYTC"/>
    <property type="match status" value="2"/>
</dbReference>
<protein>
    <recommendedName>
        <fullName evidence="3 17">Cytochrome bc1 complex cytochrome c subunit</fullName>
        <ecNumber evidence="2 17">7.1.1.8</ecNumber>
    </recommendedName>
</protein>
<dbReference type="RefSeq" id="WP_229662659.1">
    <property type="nucleotide sequence ID" value="NZ_BMNI01000002.1"/>
</dbReference>
<feature type="transmembrane region" description="Helical" evidence="17">
    <location>
        <begin position="269"/>
        <end position="287"/>
    </location>
</feature>
<comment type="caution">
    <text evidence="17">Lacks conserved residue(s) required for the propagation of feature annotation.</text>
</comment>
<keyword evidence="13 17" id="KW-1133">Transmembrane helix</keyword>
<evidence type="ECO:0000256" key="16">
    <source>
        <dbReference type="ARBA" id="ARBA00029351"/>
    </source>
</evidence>
<gene>
    <name evidence="19" type="ORF">GCM10011584_11690</name>
</gene>
<evidence type="ECO:0000313" key="20">
    <source>
        <dbReference type="Proteomes" id="UP000655410"/>
    </source>
</evidence>
<dbReference type="InterPro" id="IPR009152">
    <property type="entry name" value="bc1_cytC-su"/>
</dbReference>
<keyword evidence="11 17" id="KW-1278">Translocase</keyword>
<evidence type="ECO:0000256" key="15">
    <source>
        <dbReference type="ARBA" id="ARBA00023136"/>
    </source>
</evidence>
<feature type="domain" description="Cytochrome c" evidence="18">
    <location>
        <begin position="168"/>
        <end position="246"/>
    </location>
</feature>
<dbReference type="PANTHER" id="PTHR33751">
    <property type="entry name" value="CBB3-TYPE CYTOCHROME C OXIDASE SUBUNIT FIXP"/>
    <property type="match status" value="1"/>
</dbReference>
<dbReference type="Pfam" id="PF13442">
    <property type="entry name" value="Cytochrome_CBB3"/>
    <property type="match status" value="1"/>
</dbReference>
<feature type="domain" description="Cytochrome c" evidence="18">
    <location>
        <begin position="56"/>
        <end position="142"/>
    </location>
</feature>
<sequence length="299" mass="31532">MRLLNRSAGRLSRHRRGPVAGLLVILLGLLMAGGLFAAFSSSATAENSADGLTQSQKIEAGRKLFLLSCATCHGQNGEGVVAENGESNLGPSLVGVGAAAVHFQVETGRMPMAATGKQAPRKPAAFTEQETEYLAAYVASLAPGPAAPTKTDYDLDAVKGLSADEQRDAIVRGGKLFLTNCTACHNFEGSGGAMPWGRYAPPLKGVAKQHIYEAMLTGPQQMPVFSNNVLTPEDKRDIIAYIYSVNDKKQTPAYGGFGMKGLGPVAEGLMAWLVGIGGLVLFAYWIAAHTARTHKKEDA</sequence>
<evidence type="ECO:0000256" key="2">
    <source>
        <dbReference type="ARBA" id="ARBA00012951"/>
    </source>
</evidence>
<evidence type="ECO:0000256" key="5">
    <source>
        <dbReference type="ARBA" id="ARBA00022475"/>
    </source>
</evidence>
<evidence type="ECO:0000256" key="3">
    <source>
        <dbReference type="ARBA" id="ARBA00017819"/>
    </source>
</evidence>
<evidence type="ECO:0000256" key="14">
    <source>
        <dbReference type="ARBA" id="ARBA00023004"/>
    </source>
</evidence>
<keyword evidence="5 17" id="KW-1003">Cell membrane</keyword>
<evidence type="ECO:0000256" key="9">
    <source>
        <dbReference type="ARBA" id="ARBA00022723"/>
    </source>
</evidence>
<dbReference type="PIRSF" id="PIRSF000007">
    <property type="entry name" value="Ubiq_cycred_cyc"/>
    <property type="match status" value="1"/>
</dbReference>
<dbReference type="Pfam" id="PF00034">
    <property type="entry name" value="Cytochrom_C"/>
    <property type="match status" value="1"/>
</dbReference>
<accession>A0ABQ2NA68</accession>
<dbReference type="Proteomes" id="UP000655410">
    <property type="component" value="Unassembled WGS sequence"/>
</dbReference>
<evidence type="ECO:0000256" key="12">
    <source>
        <dbReference type="ARBA" id="ARBA00022982"/>
    </source>
</evidence>
<keyword evidence="4 17" id="KW-0813">Transport</keyword>
<comment type="subcellular location">
    <subcellularLocation>
        <location evidence="1 17">Cell membrane</location>
        <topology evidence="1 17">Multi-pass membrane protein</topology>
    </subcellularLocation>
</comment>
<evidence type="ECO:0000259" key="18">
    <source>
        <dbReference type="PROSITE" id="PS51007"/>
    </source>
</evidence>
<comment type="subunit">
    <text evidence="17">The cytochrome bc1 complex is composed of a cytochrome b (QcrB), the Rieske iron-sulfur protein (QcrA) and a diheme cytochrome c (QcrC) subunit.</text>
</comment>
<evidence type="ECO:0000256" key="10">
    <source>
        <dbReference type="ARBA" id="ARBA00022737"/>
    </source>
</evidence>
<keyword evidence="6 17" id="KW-0349">Heme</keyword>
<evidence type="ECO:0000256" key="1">
    <source>
        <dbReference type="ARBA" id="ARBA00004651"/>
    </source>
</evidence>
<reference evidence="20" key="1">
    <citation type="journal article" date="2019" name="Int. J. Syst. Evol. Microbiol.">
        <title>The Global Catalogue of Microorganisms (GCM) 10K type strain sequencing project: providing services to taxonomists for standard genome sequencing and annotation.</title>
        <authorList>
            <consortium name="The Broad Institute Genomics Platform"/>
            <consortium name="The Broad Institute Genome Sequencing Center for Infectious Disease"/>
            <person name="Wu L."/>
            <person name="Ma J."/>
        </authorList>
    </citation>
    <scope>NUCLEOTIDE SEQUENCE [LARGE SCALE GENOMIC DNA]</scope>
    <source>
        <strain evidence="20">CGMCC 4.7371</strain>
    </source>
</reference>
<keyword evidence="10" id="KW-0677">Repeat</keyword>
<dbReference type="Gene3D" id="1.10.760.10">
    <property type="entry name" value="Cytochrome c-like domain"/>
    <property type="match status" value="2"/>
</dbReference>
<evidence type="ECO:0000256" key="6">
    <source>
        <dbReference type="ARBA" id="ARBA00022617"/>
    </source>
</evidence>
<evidence type="ECO:0000313" key="19">
    <source>
        <dbReference type="EMBL" id="GGO87335.1"/>
    </source>
</evidence>
<proteinExistence type="predicted"/>
<evidence type="ECO:0000256" key="4">
    <source>
        <dbReference type="ARBA" id="ARBA00022448"/>
    </source>
</evidence>
<dbReference type="SUPFAM" id="SSF46626">
    <property type="entry name" value="Cytochrome c"/>
    <property type="match status" value="2"/>
</dbReference>
<dbReference type="EC" id="7.1.1.8" evidence="2 17"/>
<dbReference type="InterPro" id="IPR050597">
    <property type="entry name" value="Cytochrome_c_Oxidase_Subunit"/>
</dbReference>
<dbReference type="EMBL" id="BMNI01000002">
    <property type="protein sequence ID" value="GGO87335.1"/>
    <property type="molecule type" value="Genomic_DNA"/>
</dbReference>
<evidence type="ECO:0000256" key="13">
    <source>
        <dbReference type="ARBA" id="ARBA00022989"/>
    </source>
</evidence>
<evidence type="ECO:0000256" key="11">
    <source>
        <dbReference type="ARBA" id="ARBA00022967"/>
    </source>
</evidence>
<name>A0ABQ2NA68_9ACTN</name>
<keyword evidence="20" id="KW-1185">Reference proteome</keyword>
<keyword evidence="12 17" id="KW-0249">Electron transport</keyword>
<keyword evidence="8 17" id="KW-0812">Transmembrane</keyword>
<evidence type="ECO:0000256" key="7">
    <source>
        <dbReference type="ARBA" id="ARBA00022660"/>
    </source>
</evidence>
<keyword evidence="9 17" id="KW-0479">Metal-binding</keyword>
<dbReference type="InterPro" id="IPR009056">
    <property type="entry name" value="Cyt_c-like_dom"/>
</dbReference>
<comment type="catalytic activity">
    <reaction evidence="16 17">
        <text>a quinol + 2 Fe(III)-[cytochrome c](out) = a quinone + 2 Fe(II)-[cytochrome c](out) + 2 H(+)(out)</text>
        <dbReference type="Rhea" id="RHEA:11484"/>
        <dbReference type="Rhea" id="RHEA-COMP:10350"/>
        <dbReference type="Rhea" id="RHEA-COMP:14399"/>
        <dbReference type="ChEBI" id="CHEBI:15378"/>
        <dbReference type="ChEBI" id="CHEBI:24646"/>
        <dbReference type="ChEBI" id="CHEBI:29033"/>
        <dbReference type="ChEBI" id="CHEBI:29034"/>
        <dbReference type="ChEBI" id="CHEBI:132124"/>
        <dbReference type="EC" id="7.1.1.8"/>
    </reaction>
</comment>